<sequence length="256" mass="27166">MSDTAVKGSPLLEIACFNAESALLAAASGADRIELCKNYPLGGLTPDPSSLTTLKSQLDIPVYVMIRPTSESFCYSSADFEQMKTEIDLFKNLGADGFVFGILYTPSEGGGGDPSRSLVDIARNTELVERADGRPCTFHRAFDLIPESQWETALQDVRDCGFSSILTNGGPSGNAAVECVDKLATLVQWTEQYGTLDTATGHCLPEIIVGGGVRSSNTGMLQAQTRARAFHSAALTGNGEIASADEVRRMSASLKG</sequence>
<gene>
    <name evidence="3" type="ORF">BJX63DRAFT_381251</name>
</gene>
<dbReference type="Gene3D" id="3.20.20.380">
    <property type="entry name" value="Copper homeostasis (CutC) domain"/>
    <property type="match status" value="1"/>
</dbReference>
<dbReference type="Proteomes" id="UP001610334">
    <property type="component" value="Unassembled WGS sequence"/>
</dbReference>
<evidence type="ECO:0000313" key="3">
    <source>
        <dbReference type="EMBL" id="KAL2820086.1"/>
    </source>
</evidence>
<comment type="similarity">
    <text evidence="1">Belongs to the CutC family.</text>
</comment>
<accession>A0ABR4HX62</accession>
<evidence type="ECO:0000256" key="1">
    <source>
        <dbReference type="ARBA" id="ARBA00007768"/>
    </source>
</evidence>
<dbReference type="EMBL" id="JBFXLT010000008">
    <property type="protein sequence ID" value="KAL2820086.1"/>
    <property type="molecule type" value="Genomic_DNA"/>
</dbReference>
<protein>
    <recommendedName>
        <fullName evidence="2">Copper homeostasis protein cutC homolog</fullName>
    </recommendedName>
</protein>
<dbReference type="PANTHER" id="PTHR12598">
    <property type="entry name" value="COPPER HOMEOSTASIS PROTEIN CUTC"/>
    <property type="match status" value="1"/>
</dbReference>
<comment type="caution">
    <text evidence="3">The sequence shown here is derived from an EMBL/GenBank/DDBJ whole genome shotgun (WGS) entry which is preliminary data.</text>
</comment>
<name>A0ABR4HX62_9EURO</name>
<evidence type="ECO:0000256" key="2">
    <source>
        <dbReference type="ARBA" id="ARBA00019014"/>
    </source>
</evidence>
<dbReference type="Pfam" id="PF03932">
    <property type="entry name" value="CutC"/>
    <property type="match status" value="1"/>
</dbReference>
<proteinExistence type="inferred from homology"/>
<keyword evidence="4" id="KW-1185">Reference proteome</keyword>
<dbReference type="InterPro" id="IPR005627">
    <property type="entry name" value="CutC-like"/>
</dbReference>
<organism evidence="3 4">
    <name type="scientific">Aspergillus granulosus</name>
    <dbReference type="NCBI Taxonomy" id="176169"/>
    <lineage>
        <taxon>Eukaryota</taxon>
        <taxon>Fungi</taxon>
        <taxon>Dikarya</taxon>
        <taxon>Ascomycota</taxon>
        <taxon>Pezizomycotina</taxon>
        <taxon>Eurotiomycetes</taxon>
        <taxon>Eurotiomycetidae</taxon>
        <taxon>Eurotiales</taxon>
        <taxon>Aspergillaceae</taxon>
        <taxon>Aspergillus</taxon>
        <taxon>Aspergillus subgen. Nidulantes</taxon>
    </lineage>
</organism>
<dbReference type="PANTHER" id="PTHR12598:SF0">
    <property type="entry name" value="COPPER HOMEOSTASIS PROTEIN CUTC HOMOLOG"/>
    <property type="match status" value="1"/>
</dbReference>
<reference evidence="3 4" key="1">
    <citation type="submission" date="2024-07" db="EMBL/GenBank/DDBJ databases">
        <title>Section-level genome sequencing and comparative genomics of Aspergillus sections Usti and Cavernicolus.</title>
        <authorList>
            <consortium name="Lawrence Berkeley National Laboratory"/>
            <person name="Nybo J.L."/>
            <person name="Vesth T.C."/>
            <person name="Theobald S."/>
            <person name="Frisvad J.C."/>
            <person name="Larsen T.O."/>
            <person name="Kjaerboelling I."/>
            <person name="Rothschild-Mancinelli K."/>
            <person name="Lyhne E.K."/>
            <person name="Kogle M.E."/>
            <person name="Barry K."/>
            <person name="Clum A."/>
            <person name="Na H."/>
            <person name="Ledsgaard L."/>
            <person name="Lin J."/>
            <person name="Lipzen A."/>
            <person name="Kuo A."/>
            <person name="Riley R."/>
            <person name="Mondo S."/>
            <person name="Labutti K."/>
            <person name="Haridas S."/>
            <person name="Pangalinan J."/>
            <person name="Salamov A.A."/>
            <person name="Simmons B.A."/>
            <person name="Magnuson J.K."/>
            <person name="Chen J."/>
            <person name="Drula E."/>
            <person name="Henrissat B."/>
            <person name="Wiebenga A."/>
            <person name="Lubbers R.J."/>
            <person name="Gomes A.C."/>
            <person name="Makela M.R."/>
            <person name="Stajich J."/>
            <person name="Grigoriev I.V."/>
            <person name="Mortensen U.H."/>
            <person name="De Vries R.P."/>
            <person name="Baker S.E."/>
            <person name="Andersen M.R."/>
        </authorList>
    </citation>
    <scope>NUCLEOTIDE SEQUENCE [LARGE SCALE GENOMIC DNA]</scope>
    <source>
        <strain evidence="3 4">CBS 588.65</strain>
    </source>
</reference>
<evidence type="ECO:0000313" key="4">
    <source>
        <dbReference type="Proteomes" id="UP001610334"/>
    </source>
</evidence>
<dbReference type="SUPFAM" id="SSF110395">
    <property type="entry name" value="CutC-like"/>
    <property type="match status" value="1"/>
</dbReference>
<dbReference type="InterPro" id="IPR036822">
    <property type="entry name" value="CutC-like_dom_sf"/>
</dbReference>